<dbReference type="OrthoDB" id="8029976at2759"/>
<proteinExistence type="predicted"/>
<comment type="caution">
    <text evidence="2">The sequence shown here is derived from an EMBL/GenBank/DDBJ whole genome shotgun (WGS) entry which is preliminary data.</text>
</comment>
<feature type="region of interest" description="Disordered" evidence="1">
    <location>
        <begin position="118"/>
        <end position="137"/>
    </location>
</feature>
<evidence type="ECO:0000313" key="3">
    <source>
        <dbReference type="Proteomes" id="UP000765509"/>
    </source>
</evidence>
<dbReference type="Proteomes" id="UP000765509">
    <property type="component" value="Unassembled WGS sequence"/>
</dbReference>
<accession>A0A9Q3EKT6</accession>
<dbReference type="EMBL" id="AVOT02030262">
    <property type="protein sequence ID" value="MBW0523413.1"/>
    <property type="molecule type" value="Genomic_DNA"/>
</dbReference>
<evidence type="ECO:0000256" key="1">
    <source>
        <dbReference type="SAM" id="MobiDB-lite"/>
    </source>
</evidence>
<organism evidence="2 3">
    <name type="scientific">Austropuccinia psidii MF-1</name>
    <dbReference type="NCBI Taxonomy" id="1389203"/>
    <lineage>
        <taxon>Eukaryota</taxon>
        <taxon>Fungi</taxon>
        <taxon>Dikarya</taxon>
        <taxon>Basidiomycota</taxon>
        <taxon>Pucciniomycotina</taxon>
        <taxon>Pucciniomycetes</taxon>
        <taxon>Pucciniales</taxon>
        <taxon>Sphaerophragmiaceae</taxon>
        <taxon>Austropuccinia</taxon>
    </lineage>
</organism>
<name>A0A9Q3EKT6_9BASI</name>
<evidence type="ECO:0000313" key="2">
    <source>
        <dbReference type="EMBL" id="MBW0523413.1"/>
    </source>
</evidence>
<sequence>MNNGNIEEYIEKCQTLLLDISSIGIVIPNEIPVYPILGKISQDCKNYDHIIDNLFMSGKAIARPEIVMNKLLALINHQKTKDMGSSGKETDTSKMNALLSNAASYPYKITYMCKNGKHNPKNTTHKESSCWAEHPEL</sequence>
<gene>
    <name evidence="2" type="ORF">O181_063128</name>
</gene>
<keyword evidence="3" id="KW-1185">Reference proteome</keyword>
<feature type="compositionally biased region" description="Basic and acidic residues" evidence="1">
    <location>
        <begin position="124"/>
        <end position="137"/>
    </location>
</feature>
<reference evidence="2" key="1">
    <citation type="submission" date="2021-03" db="EMBL/GenBank/DDBJ databases">
        <title>Draft genome sequence of rust myrtle Austropuccinia psidii MF-1, a brazilian biotype.</title>
        <authorList>
            <person name="Quecine M.C."/>
            <person name="Pachon D.M.R."/>
            <person name="Bonatelli M.L."/>
            <person name="Correr F.H."/>
            <person name="Franceschini L.M."/>
            <person name="Leite T.F."/>
            <person name="Margarido G.R.A."/>
            <person name="Almeida C.A."/>
            <person name="Ferrarezi J.A."/>
            <person name="Labate C.A."/>
        </authorList>
    </citation>
    <scope>NUCLEOTIDE SEQUENCE</scope>
    <source>
        <strain evidence="2">MF-1</strain>
    </source>
</reference>
<dbReference type="AlphaFoldDB" id="A0A9Q3EKT6"/>
<protein>
    <submittedName>
        <fullName evidence="2">Uncharacterized protein</fullName>
    </submittedName>
</protein>